<feature type="transmembrane region" description="Helical" evidence="7">
    <location>
        <begin position="292"/>
        <end position="310"/>
    </location>
</feature>
<evidence type="ECO:0000313" key="9">
    <source>
        <dbReference type="EMBL" id="SMC88959.1"/>
    </source>
</evidence>
<evidence type="ECO:0000256" key="6">
    <source>
        <dbReference type="SAM" id="MobiDB-lite"/>
    </source>
</evidence>
<keyword evidence="10" id="KW-1185">Reference proteome</keyword>
<proteinExistence type="predicted"/>
<evidence type="ECO:0000256" key="2">
    <source>
        <dbReference type="ARBA" id="ARBA00022475"/>
    </source>
</evidence>
<name>A0A1W2CUP7_KIBAR</name>
<evidence type="ECO:0000256" key="4">
    <source>
        <dbReference type="ARBA" id="ARBA00022989"/>
    </source>
</evidence>
<reference evidence="9 10" key="1">
    <citation type="submission" date="2017-04" db="EMBL/GenBank/DDBJ databases">
        <authorList>
            <person name="Afonso C.L."/>
            <person name="Miller P.J."/>
            <person name="Scott M.A."/>
            <person name="Spackman E."/>
            <person name="Goraichik I."/>
            <person name="Dimitrov K.M."/>
            <person name="Suarez D.L."/>
            <person name="Swayne D.E."/>
        </authorList>
    </citation>
    <scope>NUCLEOTIDE SEQUENCE [LARGE SCALE GENOMIC DNA]</scope>
    <source>
        <strain evidence="9 10">DSM 43828</strain>
    </source>
</reference>
<keyword evidence="3 7" id="KW-0812">Transmembrane</keyword>
<feature type="transmembrane region" description="Helical" evidence="7">
    <location>
        <begin position="68"/>
        <end position="91"/>
    </location>
</feature>
<evidence type="ECO:0000256" key="5">
    <source>
        <dbReference type="ARBA" id="ARBA00023136"/>
    </source>
</evidence>
<evidence type="ECO:0000313" key="10">
    <source>
        <dbReference type="Proteomes" id="UP000192674"/>
    </source>
</evidence>
<dbReference type="PANTHER" id="PTHR33885">
    <property type="entry name" value="PHAGE SHOCK PROTEIN C"/>
    <property type="match status" value="1"/>
</dbReference>
<dbReference type="Proteomes" id="UP000192674">
    <property type="component" value="Unassembled WGS sequence"/>
</dbReference>
<sequence>MCKPRWRLILVTVSGTQRQQDHPLAGAEDTLKDFWTNRPRRPRRGRKIAGVAAAIANRYQIDPVLVRVLLVVSAIFGGAGLMIYIAGWLFFPDERDQEAPLPALVGRGRSSTGWFFTLFLCAVLFGASIWTFNGEGGAGIVGLALLLTGLFLLHRGRGSLAPRTPPPPPLVTQPTMPLGTDMNAQTSQQPVPPQPDERTGPPAWDPLGAAPFAWDLPDPAPAQPEPQPPAPRRRRSAIGGITLGAALAVGGACALVAPHVSWLTPGHIIGIVLAIVGLGMVGGSLMGGGRGLIGLAVPLALAGFVFTTATSGPVPYDSGQDWGTITSRPTSVAMVAPNYSVGGGTVELDLTALPNTGEVHTSLYAGLGNVSVLVPANADVDVTCDAGLGSVDCLGVEQNKTDAHVNTVDNGTDGAGGLKIYLDARVNSGTVEVRRG</sequence>
<feature type="transmembrane region" description="Helical" evidence="7">
    <location>
        <begin position="237"/>
        <end position="260"/>
    </location>
</feature>
<keyword evidence="2" id="KW-1003">Cell membrane</keyword>
<comment type="subcellular location">
    <subcellularLocation>
        <location evidence="1">Cell membrane</location>
        <topology evidence="1">Single-pass membrane protein</topology>
    </subcellularLocation>
</comment>
<keyword evidence="4 7" id="KW-1133">Transmembrane helix</keyword>
<dbReference type="InterPro" id="IPR052027">
    <property type="entry name" value="PspC"/>
</dbReference>
<feature type="compositionally biased region" description="Pro residues" evidence="6">
    <location>
        <begin position="218"/>
        <end position="230"/>
    </location>
</feature>
<gene>
    <name evidence="9" type="ORF">SAMN05661093_02486</name>
</gene>
<feature type="transmembrane region" description="Helical" evidence="7">
    <location>
        <begin position="266"/>
        <end position="285"/>
    </location>
</feature>
<feature type="transmembrane region" description="Helical" evidence="7">
    <location>
        <begin position="136"/>
        <end position="153"/>
    </location>
</feature>
<dbReference type="EMBL" id="FWXV01000002">
    <property type="protein sequence ID" value="SMC88959.1"/>
    <property type="molecule type" value="Genomic_DNA"/>
</dbReference>
<evidence type="ECO:0000256" key="1">
    <source>
        <dbReference type="ARBA" id="ARBA00004162"/>
    </source>
</evidence>
<dbReference type="PANTHER" id="PTHR33885:SF3">
    <property type="entry name" value="PHAGE SHOCK PROTEIN C"/>
    <property type="match status" value="1"/>
</dbReference>
<dbReference type="AlphaFoldDB" id="A0A1W2CUP7"/>
<organism evidence="9 10">
    <name type="scientific">Kibdelosporangium aridum</name>
    <dbReference type="NCBI Taxonomy" id="2030"/>
    <lineage>
        <taxon>Bacteria</taxon>
        <taxon>Bacillati</taxon>
        <taxon>Actinomycetota</taxon>
        <taxon>Actinomycetes</taxon>
        <taxon>Pseudonocardiales</taxon>
        <taxon>Pseudonocardiaceae</taxon>
        <taxon>Kibdelosporangium</taxon>
    </lineage>
</organism>
<accession>A0A1W2CUP7</accession>
<keyword evidence="5 7" id="KW-0472">Membrane</keyword>
<dbReference type="InterPro" id="IPR007168">
    <property type="entry name" value="Phageshock_PspC_N"/>
</dbReference>
<dbReference type="Pfam" id="PF04024">
    <property type="entry name" value="PspC"/>
    <property type="match status" value="1"/>
</dbReference>
<dbReference type="GO" id="GO:0005886">
    <property type="term" value="C:plasma membrane"/>
    <property type="evidence" value="ECO:0007669"/>
    <property type="project" value="UniProtKB-SubCell"/>
</dbReference>
<evidence type="ECO:0000259" key="8">
    <source>
        <dbReference type="Pfam" id="PF04024"/>
    </source>
</evidence>
<dbReference type="OrthoDB" id="3208990at2"/>
<feature type="region of interest" description="Disordered" evidence="6">
    <location>
        <begin position="160"/>
        <end position="235"/>
    </location>
</feature>
<evidence type="ECO:0000256" key="3">
    <source>
        <dbReference type="ARBA" id="ARBA00022692"/>
    </source>
</evidence>
<evidence type="ECO:0000256" key="7">
    <source>
        <dbReference type="SAM" id="Phobius"/>
    </source>
</evidence>
<feature type="domain" description="Phage shock protein PspC N-terminal" evidence="8">
    <location>
        <begin position="38"/>
        <end position="94"/>
    </location>
</feature>
<protein>
    <submittedName>
        <fullName evidence="9">Phage shock protein C (PspC) family protein</fullName>
    </submittedName>
</protein>
<feature type="transmembrane region" description="Helical" evidence="7">
    <location>
        <begin position="112"/>
        <end position="130"/>
    </location>
</feature>